<dbReference type="AlphaFoldDB" id="A0AAE3P2B2"/>
<sequence length="719" mass="82819">MKNLIIILLFPSFLLAGSEKANQEKFLILKKINTPIIIDGIIDEEWNIADKADNFFQLSPYYGKQPSKETYAKVLTTEKSLYCLFVCYEDQEKIQKLSGRQDNMNGDIVSIMLDTFGDKRTAYKFAVSASGVRSDLRLLDDARNRDFSWDGIWFSASKIYDWGYVVEIEIPYKSIQYNENITEWGLDFDRWRATDSEDLYWCTYDQSERQRISKFGRLIFKDFKPTIKGLNLEFYPVAFGKAYYIGNGKYKVDPNAGIDIFYNPSPQLTLQATANPDFAQIEADPYSFNISRYEQFFNEKRPFFIQGSEIFMPSGAESNSGFYRPMDLFYSRRIGKILPNGKEVPITFGAKVFGRFNDWEYGGFVARTQSIDYTNANGEKFNEPSAIFISGRVKKQILENSSLGVLFVGKKTLSDTYGVLDIDGALRGSNWQLAYQIARSIKNDLGDFAASAGFRQFTESWGYLFRSRYVGENFDISQVGYVPWLGTFNSVIITGPIWFLKEGPVSNIFLYSGPAINYEKVDQFTDYSGVLGISVSMRNNWGFEINFNGGKAKDVGVKYNFFETSFSSWFHNPKLSGNLYSSISKTFNFARNYLSNFYEIGGSLNWNITNTLRIGSSLNSWIEGNPNGNIEDITYNARPYFSLTPINDLNITVYIDNLFVRSTDRMERIFMGGLFAYQFSPKSWIYFAVNEIHDRDNEFNKLKMKDRVSVFKIKYLYYF</sequence>
<protein>
    <submittedName>
        <fullName evidence="3">DUF5916 domain-containing protein</fullName>
    </submittedName>
</protein>
<dbReference type="GO" id="GO:0004553">
    <property type="term" value="F:hydrolase activity, hydrolyzing O-glycosyl compounds"/>
    <property type="evidence" value="ECO:0007669"/>
    <property type="project" value="InterPro"/>
</dbReference>
<organism evidence="3 4">
    <name type="scientific">Stygiobacter electus</name>
    <dbReference type="NCBI Taxonomy" id="3032292"/>
    <lineage>
        <taxon>Bacteria</taxon>
        <taxon>Pseudomonadati</taxon>
        <taxon>Ignavibacteriota</taxon>
        <taxon>Ignavibacteria</taxon>
        <taxon>Ignavibacteriales</taxon>
        <taxon>Melioribacteraceae</taxon>
        <taxon>Stygiobacter</taxon>
    </lineage>
</organism>
<name>A0AAE3P2B2_9BACT</name>
<dbReference type="EMBL" id="JARGDL010000022">
    <property type="protein sequence ID" value="MDF1612950.1"/>
    <property type="molecule type" value="Genomic_DNA"/>
</dbReference>
<evidence type="ECO:0000259" key="1">
    <source>
        <dbReference type="Pfam" id="PF06452"/>
    </source>
</evidence>
<evidence type="ECO:0000313" key="4">
    <source>
        <dbReference type="Proteomes" id="UP001221302"/>
    </source>
</evidence>
<reference evidence="3" key="1">
    <citation type="submission" date="2023-03" db="EMBL/GenBank/DDBJ databases">
        <title>Stygiobacter electus gen. nov., sp. nov., facultatively anaerobic thermotolerant bacterium of the class Ignavibacteria from a well of Yessentuki mineral water deposit.</title>
        <authorList>
            <person name="Podosokorskaya O.A."/>
            <person name="Elcheninov A.G."/>
            <person name="Petrova N.F."/>
            <person name="Zavarzina D.G."/>
            <person name="Kublanov I.V."/>
            <person name="Merkel A.Y."/>
        </authorList>
    </citation>
    <scope>NUCLEOTIDE SEQUENCE</scope>
    <source>
        <strain evidence="3">09-Me</strain>
    </source>
</reference>
<dbReference type="GO" id="GO:0030246">
    <property type="term" value="F:carbohydrate binding"/>
    <property type="evidence" value="ECO:0007669"/>
    <property type="project" value="InterPro"/>
</dbReference>
<evidence type="ECO:0000313" key="3">
    <source>
        <dbReference type="EMBL" id="MDF1612950.1"/>
    </source>
</evidence>
<keyword evidence="4" id="KW-1185">Reference proteome</keyword>
<dbReference type="InterPro" id="IPR010502">
    <property type="entry name" value="Carb-bd_dom_fam9"/>
</dbReference>
<evidence type="ECO:0000259" key="2">
    <source>
        <dbReference type="Pfam" id="PF19313"/>
    </source>
</evidence>
<dbReference type="InterPro" id="IPR045670">
    <property type="entry name" value="DUF5916"/>
</dbReference>
<feature type="domain" description="Carbohydrate-binding" evidence="1">
    <location>
        <begin position="38"/>
        <end position="218"/>
    </location>
</feature>
<dbReference type="Proteomes" id="UP001221302">
    <property type="component" value="Unassembled WGS sequence"/>
</dbReference>
<proteinExistence type="predicted"/>
<dbReference type="SUPFAM" id="SSF49344">
    <property type="entry name" value="CBD9-like"/>
    <property type="match status" value="1"/>
</dbReference>
<dbReference type="Gene3D" id="2.60.40.1190">
    <property type="match status" value="1"/>
</dbReference>
<dbReference type="Pfam" id="PF06452">
    <property type="entry name" value="CBM9_1"/>
    <property type="match status" value="1"/>
</dbReference>
<dbReference type="RefSeq" id="WP_321536721.1">
    <property type="nucleotide sequence ID" value="NZ_JARGDL010000022.1"/>
</dbReference>
<dbReference type="CDD" id="cd09618">
    <property type="entry name" value="CBM9_like_2"/>
    <property type="match status" value="1"/>
</dbReference>
<dbReference type="Pfam" id="PF19313">
    <property type="entry name" value="DUF5916"/>
    <property type="match status" value="1"/>
</dbReference>
<gene>
    <name evidence="3" type="ORF">P0M35_12365</name>
</gene>
<comment type="caution">
    <text evidence="3">The sequence shown here is derived from an EMBL/GenBank/DDBJ whole genome shotgun (WGS) entry which is preliminary data.</text>
</comment>
<feature type="domain" description="DUF5916" evidence="2">
    <location>
        <begin position="231"/>
        <end position="337"/>
    </location>
</feature>
<dbReference type="GO" id="GO:0016052">
    <property type="term" value="P:carbohydrate catabolic process"/>
    <property type="evidence" value="ECO:0007669"/>
    <property type="project" value="InterPro"/>
</dbReference>
<accession>A0AAE3P2B2</accession>